<dbReference type="InterPro" id="IPR021136">
    <property type="entry name" value="Flagellar_hook_control-like_C"/>
</dbReference>
<dbReference type="Gene3D" id="3.30.750.140">
    <property type="match status" value="1"/>
</dbReference>
<feature type="region of interest" description="Disordered" evidence="1">
    <location>
        <begin position="1"/>
        <end position="25"/>
    </location>
</feature>
<keyword evidence="3" id="KW-0969">Cilium</keyword>
<keyword evidence="3" id="KW-0966">Cell projection</keyword>
<feature type="region of interest" description="Disordered" evidence="1">
    <location>
        <begin position="217"/>
        <end position="284"/>
    </location>
</feature>
<proteinExistence type="predicted"/>
<dbReference type="RefSeq" id="WP_283202800.1">
    <property type="nucleotide sequence ID" value="NZ_JASGCB010000003.1"/>
</dbReference>
<feature type="region of interest" description="Disordered" evidence="1">
    <location>
        <begin position="371"/>
        <end position="396"/>
    </location>
</feature>
<gene>
    <name evidence="3" type="ORF">QID03_02610</name>
</gene>
<evidence type="ECO:0000313" key="3">
    <source>
        <dbReference type="EMBL" id="MDI9259067.1"/>
    </source>
</evidence>
<name>A0ABT6XW62_ALISE</name>
<accession>A0ABT6XW62</accession>
<keyword evidence="4" id="KW-1185">Reference proteome</keyword>
<feature type="compositionally biased region" description="Basic and acidic residues" evidence="1">
    <location>
        <begin position="15"/>
        <end position="25"/>
    </location>
</feature>
<reference evidence="3 4" key="1">
    <citation type="submission" date="2023-04" db="EMBL/GenBank/DDBJ databases">
        <title>A. sendaiensis sub sp. chiapanensis a novel subspecie with specific adaptation in bacterial cell wall isolated from an active volcano.</title>
        <authorList>
            <person name="Alvarez Gutierrez P.E."/>
            <person name="Ortiz Cortes L.Y."/>
        </authorList>
    </citation>
    <scope>NUCLEOTIDE SEQUENCE [LARGE SCALE GENOMIC DNA]</scope>
    <source>
        <strain evidence="3 4">PA2</strain>
    </source>
</reference>
<feature type="region of interest" description="Disordered" evidence="1">
    <location>
        <begin position="63"/>
        <end position="144"/>
    </location>
</feature>
<dbReference type="InterPro" id="IPR038610">
    <property type="entry name" value="FliK-like_C_sf"/>
</dbReference>
<feature type="domain" description="Flagellar hook-length control protein-like C-terminal" evidence="2">
    <location>
        <begin position="301"/>
        <end position="373"/>
    </location>
</feature>
<evidence type="ECO:0000256" key="1">
    <source>
        <dbReference type="SAM" id="MobiDB-lite"/>
    </source>
</evidence>
<dbReference type="EMBL" id="JASGCB010000003">
    <property type="protein sequence ID" value="MDI9259067.1"/>
    <property type="molecule type" value="Genomic_DNA"/>
</dbReference>
<keyword evidence="3" id="KW-0282">Flagellum</keyword>
<protein>
    <submittedName>
        <fullName evidence="3">Flagellar hook-length control protein FliK</fullName>
    </submittedName>
</protein>
<evidence type="ECO:0000313" key="4">
    <source>
        <dbReference type="Proteomes" id="UP001529245"/>
    </source>
</evidence>
<sequence length="424" mass="42678">MGVPKASVQSTAMDGRAKPEAKGKREMDLAEVWAAIFAQAWAMMDHAAWHASASAEAGARDVQVASAETPAPSAGAMPLIRSPGGGVAERGLSPELSPGWTTDRLSSAAATASDGSGQTEGALARAPQAAHALREPSAGPRDEAAWANSVRTAPFADKAGDRVTAQPALQEGQPVVIAARSVQGVARASVDHVEAPSVGGAGSSGESDTSVLVAPGADARAEPERAIHRKTERNSSSSSDGRAPDRAATDLRASAEMPTAGPVAQPASHGAERPDTPTPTSSTLGWLGEDLRAWLTSTGGAGPKTLTVALEPKELGAVKVIVHHGEEGLQIQLVASSAASAHALAAQLPTLVQQMAQGGLTVRDVSVGWATDGGDAGGGTAQRDRGDGPVGKAAIAGPVSSSRMGRAAYGAEGDDPISLINLYA</sequence>
<dbReference type="Pfam" id="PF02120">
    <property type="entry name" value="Flg_hook"/>
    <property type="match status" value="1"/>
</dbReference>
<feature type="compositionally biased region" description="Low complexity" evidence="1">
    <location>
        <begin position="106"/>
        <end position="131"/>
    </location>
</feature>
<organism evidence="3 4">
    <name type="scientific">Alicyclobacillus sendaiensis PA2</name>
    <dbReference type="NCBI Taxonomy" id="3029425"/>
    <lineage>
        <taxon>Bacteria</taxon>
        <taxon>Bacillati</taxon>
        <taxon>Bacillota</taxon>
        <taxon>Bacilli</taxon>
        <taxon>Bacillales</taxon>
        <taxon>Alicyclobacillaceae</taxon>
        <taxon>Alicyclobacillus</taxon>
    </lineage>
</organism>
<evidence type="ECO:0000259" key="2">
    <source>
        <dbReference type="Pfam" id="PF02120"/>
    </source>
</evidence>
<comment type="caution">
    <text evidence="3">The sequence shown here is derived from an EMBL/GenBank/DDBJ whole genome shotgun (WGS) entry which is preliminary data.</text>
</comment>
<dbReference type="Proteomes" id="UP001529245">
    <property type="component" value="Unassembled WGS sequence"/>
</dbReference>